<dbReference type="InterPro" id="IPR000073">
    <property type="entry name" value="AB_hydrolase_1"/>
</dbReference>
<protein>
    <submittedName>
        <fullName evidence="4">Epoxide hydrolase</fullName>
    </submittedName>
</protein>
<dbReference type="OrthoDB" id="408373at2759"/>
<dbReference type="InterPro" id="IPR029058">
    <property type="entry name" value="AB_hydrolase_fold"/>
</dbReference>
<evidence type="ECO:0000256" key="1">
    <source>
        <dbReference type="ARBA" id="ARBA00022801"/>
    </source>
</evidence>
<dbReference type="AlphaFoldDB" id="A0A135RUZ7"/>
<dbReference type="STRING" id="1209931.A0A135RUZ7"/>
<keyword evidence="5" id="KW-1185">Reference proteome</keyword>
<reference evidence="4 5" key="1">
    <citation type="submission" date="2014-02" db="EMBL/GenBank/DDBJ databases">
        <title>The genome sequence of Colletotrichum salicis CBS 607.94.</title>
        <authorList>
            <person name="Baroncelli R."/>
            <person name="Thon M.R."/>
        </authorList>
    </citation>
    <scope>NUCLEOTIDE SEQUENCE [LARGE SCALE GENOMIC DNA]</scope>
    <source>
        <strain evidence="4 5">CBS 607.94</strain>
    </source>
</reference>
<keyword evidence="1 4" id="KW-0378">Hydrolase</keyword>
<dbReference type="SUPFAM" id="SSF53474">
    <property type="entry name" value="alpha/beta-Hydrolases"/>
    <property type="match status" value="1"/>
</dbReference>
<dbReference type="EMBL" id="JFFI01002663">
    <property type="protein sequence ID" value="KXH27532.1"/>
    <property type="molecule type" value="Genomic_DNA"/>
</dbReference>
<dbReference type="PANTHER" id="PTHR43329">
    <property type="entry name" value="EPOXIDE HYDROLASE"/>
    <property type="match status" value="1"/>
</dbReference>
<proteinExistence type="inferred from homology"/>
<comment type="similarity">
    <text evidence="2">Belongs to the AB hydrolase superfamily. Epoxide hydrolase family.</text>
</comment>
<evidence type="ECO:0000313" key="5">
    <source>
        <dbReference type="Proteomes" id="UP000070121"/>
    </source>
</evidence>
<evidence type="ECO:0000259" key="3">
    <source>
        <dbReference type="Pfam" id="PF00561"/>
    </source>
</evidence>
<evidence type="ECO:0000256" key="2">
    <source>
        <dbReference type="ARBA" id="ARBA00038334"/>
    </source>
</evidence>
<organism evidence="4 5">
    <name type="scientific">Colletotrichum salicis</name>
    <dbReference type="NCBI Taxonomy" id="1209931"/>
    <lineage>
        <taxon>Eukaryota</taxon>
        <taxon>Fungi</taxon>
        <taxon>Dikarya</taxon>
        <taxon>Ascomycota</taxon>
        <taxon>Pezizomycotina</taxon>
        <taxon>Sordariomycetes</taxon>
        <taxon>Hypocreomycetidae</taxon>
        <taxon>Glomerellales</taxon>
        <taxon>Glomerellaceae</taxon>
        <taxon>Colletotrichum</taxon>
        <taxon>Colletotrichum acutatum species complex</taxon>
    </lineage>
</organism>
<dbReference type="InterPro" id="IPR000639">
    <property type="entry name" value="Epox_hydrolase-like"/>
</dbReference>
<dbReference type="Proteomes" id="UP000070121">
    <property type="component" value="Unassembled WGS sequence"/>
</dbReference>
<dbReference type="PRINTS" id="PR00111">
    <property type="entry name" value="ABHYDROLASE"/>
</dbReference>
<dbReference type="PRINTS" id="PR00412">
    <property type="entry name" value="EPOXHYDRLASE"/>
</dbReference>
<dbReference type="Gene3D" id="3.40.50.1820">
    <property type="entry name" value="alpha/beta hydrolase"/>
    <property type="match status" value="2"/>
</dbReference>
<evidence type="ECO:0000313" key="4">
    <source>
        <dbReference type="EMBL" id="KXH27532.1"/>
    </source>
</evidence>
<sequence length="210" mass="22507">MDVLATLDPRLQPDSGKSTGTVFLVHGWPDLALGWANHIPFLLSKGLSVVALDKIGYGGTDLSEDVKFYTWKRAADDIATLSSQLGLSRIILGGHDFGGAVVYRTAIWHPDLVAAFYVLNTPFAAPTASGKFKQPALYIAATQDLTLPPSLSEGMETYFDSLGRGEIDGGHWARWEKPLEVDKYVGNWLATSVFGNASLNLTAGLGLGAP</sequence>
<accession>A0A135RUZ7</accession>
<name>A0A135RUZ7_9PEZI</name>
<gene>
    <name evidence="4" type="ORF">CSAL01_07681</name>
</gene>
<dbReference type="Pfam" id="PF00561">
    <property type="entry name" value="Abhydrolase_1"/>
    <property type="match status" value="1"/>
</dbReference>
<comment type="caution">
    <text evidence="4">The sequence shown here is derived from an EMBL/GenBank/DDBJ whole genome shotgun (WGS) entry which is preliminary data.</text>
</comment>
<dbReference type="GO" id="GO:0016787">
    <property type="term" value="F:hydrolase activity"/>
    <property type="evidence" value="ECO:0007669"/>
    <property type="project" value="UniProtKB-KW"/>
</dbReference>
<feature type="domain" description="AB hydrolase-1" evidence="3">
    <location>
        <begin position="21"/>
        <end position="124"/>
    </location>
</feature>